<dbReference type="OrthoDB" id="6078042at2759"/>
<dbReference type="SMART" id="SM00588">
    <property type="entry name" value="NEUZ"/>
    <property type="match status" value="1"/>
</dbReference>
<evidence type="ECO:0000259" key="1">
    <source>
        <dbReference type="PROSITE" id="PS51065"/>
    </source>
</evidence>
<dbReference type="Pfam" id="PF07177">
    <property type="entry name" value="Neuralized"/>
    <property type="match status" value="1"/>
</dbReference>
<dbReference type="InterPro" id="IPR006573">
    <property type="entry name" value="NHR_dom"/>
</dbReference>
<dbReference type="PANTHER" id="PTHR12429">
    <property type="entry name" value="NEURALIZED"/>
    <property type="match status" value="1"/>
</dbReference>
<dbReference type="InterPro" id="IPR037962">
    <property type="entry name" value="Neuralized"/>
</dbReference>
<evidence type="ECO:0000313" key="3">
    <source>
        <dbReference type="Proteomes" id="UP000499080"/>
    </source>
</evidence>
<dbReference type="Gene3D" id="2.60.120.920">
    <property type="match status" value="1"/>
</dbReference>
<sequence>MKFHNVHGCNVVIDEGGSRASRTSSFCDGIAFSSKPLSINSRICLHLGANEDWTGALRIGLTTQDPATFANKKLPRYVCPDFTSKPGFWARPLPEAWTKNGNRYSSILHRIFCI</sequence>
<name>A0A4Y2LZD2_ARAVE</name>
<dbReference type="PANTHER" id="PTHR12429:SF6">
    <property type="entry name" value="PROTEIN NEURALIZED"/>
    <property type="match status" value="1"/>
</dbReference>
<dbReference type="GO" id="GO:0061630">
    <property type="term" value="F:ubiquitin protein ligase activity"/>
    <property type="evidence" value="ECO:0007669"/>
    <property type="project" value="TreeGrafter"/>
</dbReference>
<organism evidence="2 3">
    <name type="scientific">Araneus ventricosus</name>
    <name type="common">Orbweaver spider</name>
    <name type="synonym">Epeira ventricosa</name>
    <dbReference type="NCBI Taxonomy" id="182803"/>
    <lineage>
        <taxon>Eukaryota</taxon>
        <taxon>Metazoa</taxon>
        <taxon>Ecdysozoa</taxon>
        <taxon>Arthropoda</taxon>
        <taxon>Chelicerata</taxon>
        <taxon>Arachnida</taxon>
        <taxon>Araneae</taxon>
        <taxon>Araneomorphae</taxon>
        <taxon>Entelegynae</taxon>
        <taxon>Araneoidea</taxon>
        <taxon>Araneidae</taxon>
        <taxon>Araneus</taxon>
    </lineage>
</organism>
<accession>A0A4Y2LZD2</accession>
<dbReference type="AlphaFoldDB" id="A0A4Y2LZD2"/>
<comment type="caution">
    <text evidence="2">The sequence shown here is derived from an EMBL/GenBank/DDBJ whole genome shotgun (WGS) entry which is preliminary data.</text>
</comment>
<gene>
    <name evidence="2" type="primary">neur</name>
    <name evidence="2" type="ORF">AVEN_200695_1</name>
</gene>
<dbReference type="InterPro" id="IPR043136">
    <property type="entry name" value="B30.2/SPRY_sf"/>
</dbReference>
<reference evidence="2 3" key="1">
    <citation type="journal article" date="2019" name="Sci. Rep.">
        <title>Orb-weaving spider Araneus ventricosus genome elucidates the spidroin gene catalogue.</title>
        <authorList>
            <person name="Kono N."/>
            <person name="Nakamura H."/>
            <person name="Ohtoshi R."/>
            <person name="Moran D.A.P."/>
            <person name="Shinohara A."/>
            <person name="Yoshida Y."/>
            <person name="Fujiwara M."/>
            <person name="Mori M."/>
            <person name="Tomita M."/>
            <person name="Arakawa K."/>
        </authorList>
    </citation>
    <scope>NUCLEOTIDE SEQUENCE [LARGE SCALE GENOMIC DNA]</scope>
</reference>
<evidence type="ECO:0000313" key="2">
    <source>
        <dbReference type="EMBL" id="GBN19869.1"/>
    </source>
</evidence>
<keyword evidence="3" id="KW-1185">Reference proteome</keyword>
<dbReference type="EMBL" id="BGPR01006534">
    <property type="protein sequence ID" value="GBN19869.1"/>
    <property type="molecule type" value="Genomic_DNA"/>
</dbReference>
<dbReference type="PROSITE" id="PS51065">
    <property type="entry name" value="NHR"/>
    <property type="match status" value="1"/>
</dbReference>
<feature type="domain" description="NHR" evidence="1">
    <location>
        <begin position="1"/>
        <end position="114"/>
    </location>
</feature>
<dbReference type="Proteomes" id="UP000499080">
    <property type="component" value="Unassembled WGS sequence"/>
</dbReference>
<proteinExistence type="predicted"/>
<protein>
    <submittedName>
        <fullName evidence="2">Protein neuralized</fullName>
    </submittedName>
</protein>